<sequence>MRRILALTASLLFTLLSTAAVSFAQGKEGVHLAEPAYAKWGRLAMTETRKRYPDAQIVDYLHVGRVNKSTDVAEETFKLWLNRNGRELGVFVRITFEIKTDRVLLVRFQEISQ</sequence>
<organism evidence="2 3">
    <name type="scientific">Effusibacillus lacus</name>
    <dbReference type="NCBI Taxonomy" id="1348429"/>
    <lineage>
        <taxon>Bacteria</taxon>
        <taxon>Bacillati</taxon>
        <taxon>Bacillota</taxon>
        <taxon>Bacilli</taxon>
        <taxon>Bacillales</taxon>
        <taxon>Alicyclobacillaceae</taxon>
        <taxon>Effusibacillus</taxon>
    </lineage>
</organism>
<dbReference type="RefSeq" id="WP_165912445.1">
    <property type="nucleotide sequence ID" value="NZ_BDUF01000057.1"/>
</dbReference>
<dbReference type="AlphaFoldDB" id="A0A292YMI9"/>
<evidence type="ECO:0000313" key="2">
    <source>
        <dbReference type="EMBL" id="GAX90396.1"/>
    </source>
</evidence>
<comment type="caution">
    <text evidence="2">The sequence shown here is derived from an EMBL/GenBank/DDBJ whole genome shotgun (WGS) entry which is preliminary data.</text>
</comment>
<gene>
    <name evidence="2" type="ORF">EFBL_2023</name>
</gene>
<feature type="chain" id="PRO_5039411024" description="DUF3889 domain-containing protein" evidence="1">
    <location>
        <begin position="25"/>
        <end position="113"/>
    </location>
</feature>
<accession>A0A292YMI9</accession>
<evidence type="ECO:0008006" key="4">
    <source>
        <dbReference type="Google" id="ProtNLM"/>
    </source>
</evidence>
<dbReference type="InterPro" id="IPR024987">
    <property type="entry name" value="DUF3889"/>
</dbReference>
<proteinExistence type="predicted"/>
<protein>
    <recommendedName>
        <fullName evidence="4">DUF3889 domain-containing protein</fullName>
    </recommendedName>
</protein>
<dbReference type="Pfam" id="PF13028">
    <property type="entry name" value="DUF3889"/>
    <property type="match status" value="1"/>
</dbReference>
<evidence type="ECO:0000313" key="3">
    <source>
        <dbReference type="Proteomes" id="UP000217785"/>
    </source>
</evidence>
<dbReference type="EMBL" id="BDUF01000057">
    <property type="protein sequence ID" value="GAX90396.1"/>
    <property type="molecule type" value="Genomic_DNA"/>
</dbReference>
<keyword evidence="1" id="KW-0732">Signal</keyword>
<name>A0A292YMI9_9BACL</name>
<evidence type="ECO:0000256" key="1">
    <source>
        <dbReference type="SAM" id="SignalP"/>
    </source>
</evidence>
<reference evidence="3" key="1">
    <citation type="submission" date="2017-07" db="EMBL/GenBank/DDBJ databases">
        <title>Draft genome sequence of Effusibacillus lacus strain skLN1.</title>
        <authorList>
            <person name="Watanabe M."/>
            <person name="Kojima H."/>
            <person name="Fukui M."/>
        </authorList>
    </citation>
    <scope>NUCLEOTIDE SEQUENCE [LARGE SCALE GENOMIC DNA]</scope>
    <source>
        <strain evidence="3">skLN1</strain>
    </source>
</reference>
<feature type="signal peptide" evidence="1">
    <location>
        <begin position="1"/>
        <end position="24"/>
    </location>
</feature>
<keyword evidence="3" id="KW-1185">Reference proteome</keyword>
<dbReference type="Proteomes" id="UP000217785">
    <property type="component" value="Unassembled WGS sequence"/>
</dbReference>
<dbReference type="Gene3D" id="3.10.450.390">
    <property type="entry name" value="Protein of unknown function DUF3889"/>
    <property type="match status" value="1"/>
</dbReference>